<name>A0A084AUX5_STACB</name>
<gene>
    <name evidence="1" type="ORF">S7711_11571</name>
</gene>
<dbReference type="Proteomes" id="UP000028045">
    <property type="component" value="Unassembled WGS sequence"/>
</dbReference>
<proteinExistence type="predicted"/>
<protein>
    <submittedName>
        <fullName evidence="1">Uncharacterized protein</fullName>
    </submittedName>
</protein>
<reference evidence="1 2" key="1">
    <citation type="journal article" date="2014" name="BMC Genomics">
        <title>Comparative genome sequencing reveals chemotype-specific gene clusters in the toxigenic black mold Stachybotrys.</title>
        <authorList>
            <person name="Semeiks J."/>
            <person name="Borek D."/>
            <person name="Otwinowski Z."/>
            <person name="Grishin N.V."/>
        </authorList>
    </citation>
    <scope>NUCLEOTIDE SEQUENCE [LARGE SCALE GENOMIC DNA]</scope>
    <source>
        <strain evidence="2">CBS 109288 / IBT 7711</strain>
    </source>
</reference>
<evidence type="ECO:0000313" key="2">
    <source>
        <dbReference type="Proteomes" id="UP000028045"/>
    </source>
</evidence>
<dbReference type="HOGENOM" id="CLU_1950222_0_0_1"/>
<feature type="non-terminal residue" evidence="1">
    <location>
        <position position="133"/>
    </location>
</feature>
<evidence type="ECO:0000313" key="1">
    <source>
        <dbReference type="EMBL" id="KEY69104.1"/>
    </source>
</evidence>
<dbReference type="AlphaFoldDB" id="A0A084AUX5"/>
<sequence>MEDTIFVGGVNNADTELFIRTDHYQQERDDDITGRPDFDPIEEKGCDFILMGVPVCPACFKPLPIIQMRLLSPPEVQDEALAAIPHGITMGRSGYNTIQAYTGVSRDYTEGGAPLCNVWVGFQLLKDTGQASF</sequence>
<organism evidence="1 2">
    <name type="scientific">Stachybotrys chartarum (strain CBS 109288 / IBT 7711)</name>
    <name type="common">Toxic black mold</name>
    <name type="synonym">Stilbospora chartarum</name>
    <dbReference type="NCBI Taxonomy" id="1280523"/>
    <lineage>
        <taxon>Eukaryota</taxon>
        <taxon>Fungi</taxon>
        <taxon>Dikarya</taxon>
        <taxon>Ascomycota</taxon>
        <taxon>Pezizomycotina</taxon>
        <taxon>Sordariomycetes</taxon>
        <taxon>Hypocreomycetidae</taxon>
        <taxon>Hypocreales</taxon>
        <taxon>Stachybotryaceae</taxon>
        <taxon>Stachybotrys</taxon>
    </lineage>
</organism>
<keyword evidence="2" id="KW-1185">Reference proteome</keyword>
<accession>A0A084AUX5</accession>
<dbReference type="EMBL" id="KL648540">
    <property type="protein sequence ID" value="KEY69104.1"/>
    <property type="molecule type" value="Genomic_DNA"/>
</dbReference>